<keyword evidence="5" id="KW-0238">DNA-binding</keyword>
<keyword evidence="6" id="KW-0234">DNA repair</keyword>
<dbReference type="GO" id="GO:0005634">
    <property type="term" value="C:nucleus"/>
    <property type="evidence" value="ECO:0007669"/>
    <property type="project" value="UniProtKB-SubCell"/>
</dbReference>
<dbReference type="AlphaFoldDB" id="A0A1B6D5M9"/>
<reference evidence="9" key="1">
    <citation type="submission" date="2015-12" db="EMBL/GenBank/DDBJ databases">
        <title>De novo transcriptome assembly of four potential Pierce s Disease insect vectors from Arizona vineyards.</title>
        <authorList>
            <person name="Tassone E.E."/>
        </authorList>
    </citation>
    <scope>NUCLEOTIDE SEQUENCE</scope>
</reference>
<feature type="domain" description="Uracil-DNA glycosylase-like" evidence="8">
    <location>
        <begin position="62"/>
        <end position="234"/>
    </location>
</feature>
<keyword evidence="4" id="KW-0378">Hydrolase</keyword>
<dbReference type="Gene3D" id="3.40.470.10">
    <property type="entry name" value="Uracil-DNA glycosylase-like domain"/>
    <property type="match status" value="1"/>
</dbReference>
<evidence type="ECO:0000256" key="5">
    <source>
        <dbReference type="ARBA" id="ARBA00023125"/>
    </source>
</evidence>
<evidence type="ECO:0000259" key="8">
    <source>
        <dbReference type="Pfam" id="PF03167"/>
    </source>
</evidence>
<organism evidence="9">
    <name type="scientific">Clastoptera arizonana</name>
    <name type="common">Arizona spittle bug</name>
    <dbReference type="NCBI Taxonomy" id="38151"/>
    <lineage>
        <taxon>Eukaryota</taxon>
        <taxon>Metazoa</taxon>
        <taxon>Ecdysozoa</taxon>
        <taxon>Arthropoda</taxon>
        <taxon>Hexapoda</taxon>
        <taxon>Insecta</taxon>
        <taxon>Pterygota</taxon>
        <taxon>Neoptera</taxon>
        <taxon>Paraneoptera</taxon>
        <taxon>Hemiptera</taxon>
        <taxon>Auchenorrhyncha</taxon>
        <taxon>Cercopoidea</taxon>
        <taxon>Clastopteridae</taxon>
        <taxon>Clastoptera</taxon>
    </lineage>
</organism>
<dbReference type="GO" id="GO:0000703">
    <property type="term" value="F:oxidized pyrimidine nucleobase lesion DNA N-glycosylase activity"/>
    <property type="evidence" value="ECO:0007669"/>
    <property type="project" value="TreeGrafter"/>
</dbReference>
<dbReference type="SUPFAM" id="SSF52141">
    <property type="entry name" value="Uracil-DNA glycosylase-like"/>
    <property type="match status" value="1"/>
</dbReference>
<evidence type="ECO:0000256" key="4">
    <source>
        <dbReference type="ARBA" id="ARBA00022801"/>
    </source>
</evidence>
<comment type="subcellular location">
    <subcellularLocation>
        <location evidence="1">Nucleus</location>
    </subcellularLocation>
</comment>
<dbReference type="GO" id="GO:0003677">
    <property type="term" value="F:DNA binding"/>
    <property type="evidence" value="ECO:0007669"/>
    <property type="project" value="UniProtKB-KW"/>
</dbReference>
<evidence type="ECO:0000256" key="1">
    <source>
        <dbReference type="ARBA" id="ARBA00004123"/>
    </source>
</evidence>
<dbReference type="CDD" id="cd19374">
    <property type="entry name" value="UDG-F3_SMUG1-like"/>
    <property type="match status" value="1"/>
</dbReference>
<dbReference type="GO" id="GO:0006284">
    <property type="term" value="P:base-excision repair"/>
    <property type="evidence" value="ECO:0007669"/>
    <property type="project" value="InterPro"/>
</dbReference>
<dbReference type="PANTHER" id="PTHR13235:SF2">
    <property type="entry name" value="SINGLE-STRAND SELECTIVE MONOFUNCTIONAL URACIL DNA GLYCOSYLASE"/>
    <property type="match status" value="1"/>
</dbReference>
<keyword evidence="7" id="KW-0539">Nucleus</keyword>
<comment type="similarity">
    <text evidence="2">Belongs to the uracil-DNA glycosylase (UDG) superfamily. SMUG1 family.</text>
</comment>
<accession>A0A1B6D5M9</accession>
<dbReference type="EMBL" id="GEDC01016318">
    <property type="protein sequence ID" value="JAS20980.1"/>
    <property type="molecule type" value="Transcribed_RNA"/>
</dbReference>
<dbReference type="InterPro" id="IPR039134">
    <property type="entry name" value="SMUG1"/>
</dbReference>
<evidence type="ECO:0000256" key="6">
    <source>
        <dbReference type="ARBA" id="ARBA00023204"/>
    </source>
</evidence>
<dbReference type="PANTHER" id="PTHR13235">
    <property type="entry name" value="SINGLE-STRAND SELECTIVE MONOFUNCTIONAL URACIL DNA GLYCOSYLASE"/>
    <property type="match status" value="1"/>
</dbReference>
<dbReference type="InterPro" id="IPR036895">
    <property type="entry name" value="Uracil-DNA_glycosylase-like_sf"/>
</dbReference>
<sequence>MSKETSLHYNEIYYFECDLINQLSHNLSSILYHPIVEYIYNPINYAKEVHINFLEKYCGGPKEILFLGMNPGPWGMLQTGVPFGEVSIVRDWLKVSGIIEKPVKQHPSRPVSGFKCPRSEVSGKRFWEFAKRISLNNPLNFFRNALIYNYFPFGLLTKTGKNITPGDFKQSQQKSIHLACDEALVKILHHTQIKFIIAIGRFSERRALSVLKKFSISNIKVIFIPHPSPRNIGSRQNWVENTIATFTEYNLTHLFA</sequence>
<gene>
    <name evidence="9" type="ORF">g.22138</name>
</gene>
<evidence type="ECO:0000256" key="3">
    <source>
        <dbReference type="ARBA" id="ARBA00022763"/>
    </source>
</evidence>
<proteinExistence type="inferred from homology"/>
<dbReference type="FunFam" id="3.40.470.10:FF:000005">
    <property type="entry name" value="Single-strand selective monofunctional uracil DNA glycosylase"/>
    <property type="match status" value="1"/>
</dbReference>
<protein>
    <recommendedName>
        <fullName evidence="8">Uracil-DNA glycosylase-like domain-containing protein</fullName>
    </recommendedName>
</protein>
<evidence type="ECO:0000256" key="7">
    <source>
        <dbReference type="ARBA" id="ARBA00023242"/>
    </source>
</evidence>
<dbReference type="GO" id="GO:0017065">
    <property type="term" value="F:single-strand selective uracil DNA N-glycosylase activity"/>
    <property type="evidence" value="ECO:0007669"/>
    <property type="project" value="InterPro"/>
</dbReference>
<name>A0A1B6D5M9_9HEMI</name>
<dbReference type="Pfam" id="PF03167">
    <property type="entry name" value="UDG"/>
    <property type="match status" value="1"/>
</dbReference>
<evidence type="ECO:0000256" key="2">
    <source>
        <dbReference type="ARBA" id="ARBA00007889"/>
    </source>
</evidence>
<dbReference type="InterPro" id="IPR005122">
    <property type="entry name" value="Uracil-DNA_glycosylase-like"/>
</dbReference>
<keyword evidence="3" id="KW-0227">DNA damage</keyword>
<evidence type="ECO:0000313" key="9">
    <source>
        <dbReference type="EMBL" id="JAS20980.1"/>
    </source>
</evidence>